<evidence type="ECO:0000259" key="2">
    <source>
        <dbReference type="Pfam" id="PF07885"/>
    </source>
</evidence>
<dbReference type="Gene3D" id="1.10.287.70">
    <property type="match status" value="1"/>
</dbReference>
<evidence type="ECO:0000313" key="3">
    <source>
        <dbReference type="EMBL" id="OMJ92052.1"/>
    </source>
</evidence>
<sequence>MSKINQEAILSPTTEPFEIINSFKKKNKELIELAAFVRQKTVLKILDTLAAIFGIASIAVQFFFNDYLYYKAYGNYSSDYLCEDRDLNDLLIDNTSNAFCYVTGTLNVILLCFITSRYYILHNLTILRQESFEKEPGSFTIIPNLMLELIICSVFLPPHINISFSGEMLGNNYLYHIGEIILIFMLLRIYLVLRLYEHFSKWASSKARNICRSYSTVSNTHFAIKSDLKQRPFITIFTFFTIAIIALGIAVMIAERSVAASRNLDMGQLTNNEWLIFVTMATIGYGDIFPVTHHGRFFCIVACVGGMVLVSAFIVSLNQASELNKEQQAAYLAIKKRQKEDAWIGSAADTVKMAFRCARAKYSLLRHYKQMLLLKEKAFYFRKITRLFMTMNVTSTEMLSELQKELEMKFQAANKVVIEVPQLKERCAKLKKVQVGFESKVERILEQQKIIFDFVNLKFAQYFKTLD</sequence>
<feature type="transmembrane region" description="Helical" evidence="1">
    <location>
        <begin position="45"/>
        <end position="64"/>
    </location>
</feature>
<reference evidence="3 4" key="1">
    <citation type="submission" date="2016-11" db="EMBL/GenBank/DDBJ databases">
        <title>The macronuclear genome of Stentor coeruleus: a giant cell with tiny introns.</title>
        <authorList>
            <person name="Slabodnick M."/>
            <person name="Ruby J.G."/>
            <person name="Reiff S.B."/>
            <person name="Swart E.C."/>
            <person name="Gosai S."/>
            <person name="Prabakaran S."/>
            <person name="Witkowska E."/>
            <person name="Larue G.E."/>
            <person name="Fisher S."/>
            <person name="Freeman R.M."/>
            <person name="Gunawardena J."/>
            <person name="Chu W."/>
            <person name="Stover N.A."/>
            <person name="Gregory B.D."/>
            <person name="Nowacki M."/>
            <person name="Derisi J."/>
            <person name="Roy S.W."/>
            <person name="Marshall W.F."/>
            <person name="Sood P."/>
        </authorList>
    </citation>
    <scope>NUCLEOTIDE SEQUENCE [LARGE SCALE GENOMIC DNA]</scope>
    <source>
        <strain evidence="3">WM001</strain>
    </source>
</reference>
<feature type="transmembrane region" description="Helical" evidence="1">
    <location>
        <begin position="98"/>
        <end position="120"/>
    </location>
</feature>
<keyword evidence="4" id="KW-1185">Reference proteome</keyword>
<feature type="transmembrane region" description="Helical" evidence="1">
    <location>
        <begin position="274"/>
        <end position="290"/>
    </location>
</feature>
<feature type="transmembrane region" description="Helical" evidence="1">
    <location>
        <begin position="141"/>
        <end position="161"/>
    </location>
</feature>
<feature type="transmembrane region" description="Helical" evidence="1">
    <location>
        <begin position="173"/>
        <end position="193"/>
    </location>
</feature>
<dbReference type="InterPro" id="IPR013099">
    <property type="entry name" value="K_chnl_dom"/>
</dbReference>
<keyword evidence="1" id="KW-0472">Membrane</keyword>
<dbReference type="OrthoDB" id="433309at2759"/>
<feature type="transmembrane region" description="Helical" evidence="1">
    <location>
        <begin position="233"/>
        <end position="254"/>
    </location>
</feature>
<dbReference type="GO" id="GO:0016286">
    <property type="term" value="F:small conductance calcium-activated potassium channel activity"/>
    <property type="evidence" value="ECO:0007669"/>
    <property type="project" value="InterPro"/>
</dbReference>
<keyword evidence="1" id="KW-0812">Transmembrane</keyword>
<name>A0A1R2CSR8_9CILI</name>
<protein>
    <recommendedName>
        <fullName evidence="2">Potassium channel domain-containing protein</fullName>
    </recommendedName>
</protein>
<dbReference type="PANTHER" id="PTHR10153">
    <property type="entry name" value="SMALL CONDUCTANCE CALCIUM-ACTIVATED POTASSIUM CHANNEL"/>
    <property type="match status" value="1"/>
</dbReference>
<evidence type="ECO:0000313" key="4">
    <source>
        <dbReference type="Proteomes" id="UP000187209"/>
    </source>
</evidence>
<evidence type="ECO:0000256" key="1">
    <source>
        <dbReference type="SAM" id="Phobius"/>
    </source>
</evidence>
<dbReference type="Proteomes" id="UP000187209">
    <property type="component" value="Unassembled WGS sequence"/>
</dbReference>
<dbReference type="GO" id="GO:0016020">
    <property type="term" value="C:membrane"/>
    <property type="evidence" value="ECO:0007669"/>
    <property type="project" value="InterPro"/>
</dbReference>
<feature type="transmembrane region" description="Helical" evidence="1">
    <location>
        <begin position="297"/>
        <end position="317"/>
    </location>
</feature>
<organism evidence="3 4">
    <name type="scientific">Stentor coeruleus</name>
    <dbReference type="NCBI Taxonomy" id="5963"/>
    <lineage>
        <taxon>Eukaryota</taxon>
        <taxon>Sar</taxon>
        <taxon>Alveolata</taxon>
        <taxon>Ciliophora</taxon>
        <taxon>Postciliodesmatophora</taxon>
        <taxon>Heterotrichea</taxon>
        <taxon>Heterotrichida</taxon>
        <taxon>Stentoridae</taxon>
        <taxon>Stentor</taxon>
    </lineage>
</organism>
<comment type="caution">
    <text evidence="3">The sequence shown here is derived from an EMBL/GenBank/DDBJ whole genome shotgun (WGS) entry which is preliminary data.</text>
</comment>
<gene>
    <name evidence="3" type="ORF">SteCoe_5256</name>
</gene>
<dbReference type="SUPFAM" id="SSF81324">
    <property type="entry name" value="Voltage-gated potassium channels"/>
    <property type="match status" value="1"/>
</dbReference>
<dbReference type="AlphaFoldDB" id="A0A1R2CSR8"/>
<proteinExistence type="predicted"/>
<accession>A0A1R2CSR8</accession>
<feature type="domain" description="Potassium channel" evidence="2">
    <location>
        <begin position="274"/>
        <end position="318"/>
    </location>
</feature>
<dbReference type="InterPro" id="IPR015449">
    <property type="entry name" value="K_chnl_Ca-activ_SK"/>
</dbReference>
<keyword evidence="1" id="KW-1133">Transmembrane helix</keyword>
<dbReference type="EMBL" id="MPUH01000069">
    <property type="protein sequence ID" value="OMJ92052.1"/>
    <property type="molecule type" value="Genomic_DNA"/>
</dbReference>
<dbReference type="Pfam" id="PF07885">
    <property type="entry name" value="Ion_trans_2"/>
    <property type="match status" value="1"/>
</dbReference>